<feature type="transmembrane region" description="Helical" evidence="6">
    <location>
        <begin position="177"/>
        <end position="197"/>
    </location>
</feature>
<dbReference type="InterPro" id="IPR020846">
    <property type="entry name" value="MFS_dom"/>
</dbReference>
<dbReference type="PROSITE" id="PS50850">
    <property type="entry name" value="MFS"/>
    <property type="match status" value="1"/>
</dbReference>
<comment type="subcellular location">
    <subcellularLocation>
        <location evidence="1">Endomembrane system</location>
        <topology evidence="1">Multi-pass membrane protein</topology>
    </subcellularLocation>
</comment>
<keyword evidence="4 6" id="KW-1133">Transmembrane helix</keyword>
<feature type="transmembrane region" description="Helical" evidence="6">
    <location>
        <begin position="88"/>
        <end position="114"/>
    </location>
</feature>
<feature type="transmembrane region" description="Helical" evidence="6">
    <location>
        <begin position="209"/>
        <end position="230"/>
    </location>
</feature>
<evidence type="ECO:0000256" key="1">
    <source>
        <dbReference type="ARBA" id="ARBA00004127"/>
    </source>
</evidence>
<evidence type="ECO:0000256" key="4">
    <source>
        <dbReference type="ARBA" id="ARBA00022989"/>
    </source>
</evidence>
<feature type="transmembrane region" description="Helical" evidence="6">
    <location>
        <begin position="415"/>
        <end position="433"/>
    </location>
</feature>
<dbReference type="RefSeq" id="WP_402698706.1">
    <property type="nucleotide sequence ID" value="NZ_JBIUZV010000002.1"/>
</dbReference>
<dbReference type="InterPro" id="IPR036259">
    <property type="entry name" value="MFS_trans_sf"/>
</dbReference>
<dbReference type="PANTHER" id="PTHR23501">
    <property type="entry name" value="MAJOR FACILITATOR SUPERFAMILY"/>
    <property type="match status" value="1"/>
</dbReference>
<reference evidence="8 9" key="1">
    <citation type="submission" date="2024-10" db="EMBL/GenBank/DDBJ databases">
        <title>The Natural Products Discovery Center: Release of the First 8490 Sequenced Strains for Exploring Actinobacteria Biosynthetic Diversity.</title>
        <authorList>
            <person name="Kalkreuter E."/>
            <person name="Kautsar S.A."/>
            <person name="Yang D."/>
            <person name="Bader C.D."/>
            <person name="Teijaro C.N."/>
            <person name="Fluegel L."/>
            <person name="Davis C.M."/>
            <person name="Simpson J.R."/>
            <person name="Lauterbach L."/>
            <person name="Steele A.D."/>
            <person name="Gui C."/>
            <person name="Meng S."/>
            <person name="Li G."/>
            <person name="Viehrig K."/>
            <person name="Ye F."/>
            <person name="Su P."/>
            <person name="Kiefer A.F."/>
            <person name="Nichols A."/>
            <person name="Cepeda A.J."/>
            <person name="Yan W."/>
            <person name="Fan B."/>
            <person name="Jiang Y."/>
            <person name="Adhikari A."/>
            <person name="Zheng C.-J."/>
            <person name="Schuster L."/>
            <person name="Cowan T.M."/>
            <person name="Smanski M.J."/>
            <person name="Chevrette M.G."/>
            <person name="De Carvalho L.P.S."/>
            <person name="Shen B."/>
        </authorList>
    </citation>
    <scope>NUCLEOTIDE SEQUENCE [LARGE SCALE GENOMIC DNA]</scope>
    <source>
        <strain evidence="8 9">NPDC087045</strain>
    </source>
</reference>
<feature type="transmembrane region" description="Helical" evidence="6">
    <location>
        <begin position="278"/>
        <end position="302"/>
    </location>
</feature>
<dbReference type="CDD" id="cd17502">
    <property type="entry name" value="MFS_Azr1_MDR_like"/>
    <property type="match status" value="1"/>
</dbReference>
<feature type="transmembrane region" description="Helical" evidence="6">
    <location>
        <begin position="374"/>
        <end position="394"/>
    </location>
</feature>
<feature type="transmembrane region" description="Helical" evidence="6">
    <location>
        <begin position="21"/>
        <end position="45"/>
    </location>
</feature>
<proteinExistence type="predicted"/>
<dbReference type="Gene3D" id="1.20.1250.20">
    <property type="entry name" value="MFS general substrate transporter like domains"/>
    <property type="match status" value="1"/>
</dbReference>
<keyword evidence="9" id="KW-1185">Reference proteome</keyword>
<evidence type="ECO:0000313" key="9">
    <source>
        <dbReference type="Proteomes" id="UP001617427"/>
    </source>
</evidence>
<name>A0ABW8EWS2_9BURK</name>
<keyword evidence="3 6" id="KW-0812">Transmembrane</keyword>
<dbReference type="Pfam" id="PF07690">
    <property type="entry name" value="MFS_1"/>
    <property type="match status" value="1"/>
</dbReference>
<dbReference type="SUPFAM" id="SSF103473">
    <property type="entry name" value="MFS general substrate transporter"/>
    <property type="match status" value="1"/>
</dbReference>
<evidence type="ECO:0000256" key="5">
    <source>
        <dbReference type="ARBA" id="ARBA00023136"/>
    </source>
</evidence>
<evidence type="ECO:0000256" key="2">
    <source>
        <dbReference type="ARBA" id="ARBA00022448"/>
    </source>
</evidence>
<dbReference type="Gene3D" id="1.20.1720.10">
    <property type="entry name" value="Multidrug resistance protein D"/>
    <property type="match status" value="1"/>
</dbReference>
<feature type="transmembrane region" description="Helical" evidence="6">
    <location>
        <begin position="489"/>
        <end position="512"/>
    </location>
</feature>
<keyword evidence="2" id="KW-0813">Transport</keyword>
<feature type="domain" description="Major facilitator superfamily (MFS) profile" evidence="7">
    <location>
        <begin position="23"/>
        <end position="516"/>
    </location>
</feature>
<feature type="transmembrane region" description="Helical" evidence="6">
    <location>
        <begin position="150"/>
        <end position="171"/>
    </location>
</feature>
<comment type="caution">
    <text evidence="8">The sequence shown here is derived from an EMBL/GenBank/DDBJ whole genome shotgun (WGS) entry which is preliminary data.</text>
</comment>
<dbReference type="PANTHER" id="PTHR23501:SF191">
    <property type="entry name" value="VACUOLAR BASIC AMINO ACID TRANSPORTER 4"/>
    <property type="match status" value="1"/>
</dbReference>
<evidence type="ECO:0000256" key="3">
    <source>
        <dbReference type="ARBA" id="ARBA00022692"/>
    </source>
</evidence>
<dbReference type="EMBL" id="JBIUZV010000002">
    <property type="protein sequence ID" value="MFJ3045248.1"/>
    <property type="molecule type" value="Genomic_DNA"/>
</dbReference>
<feature type="transmembrane region" description="Helical" evidence="6">
    <location>
        <begin position="120"/>
        <end position="138"/>
    </location>
</feature>
<feature type="transmembrane region" description="Helical" evidence="6">
    <location>
        <begin position="314"/>
        <end position="332"/>
    </location>
</feature>
<evidence type="ECO:0000259" key="7">
    <source>
        <dbReference type="PROSITE" id="PS50850"/>
    </source>
</evidence>
<feature type="transmembrane region" description="Helical" evidence="6">
    <location>
        <begin position="236"/>
        <end position="257"/>
    </location>
</feature>
<accession>A0ABW8EWS2</accession>
<feature type="transmembrane region" description="Helical" evidence="6">
    <location>
        <begin position="344"/>
        <end position="362"/>
    </location>
</feature>
<evidence type="ECO:0000256" key="6">
    <source>
        <dbReference type="SAM" id="Phobius"/>
    </source>
</evidence>
<sequence length="532" mass="56899">MALHTDAAHSSGQVLPFRESLLATLGICFVIMLVALDQTIVGTALPTIVAELKGFDLYAWVATSYLLTSVITVPIFGRLGDYFGRKPFVIASIIVFVAASALCGMADSMLFLVLARGLQGIGGGMLVGTCFASIADLFPDPRVRLRWQIILSASFGIATAVGPSLGGFLTQGLGWRWVFYCNLPIGVISLFFVWRFVPHIRHIQHQGKMRLDWPGALLISLSLGSLQLLVEMLPKRGITGGMLALLVLSVAAFYALWKWEQRAAQPILPFEMMRDRALSSLFILSVLAGFAMFSLLMYAPLLFQGGFGMTPREAGLLITPLVACITVASIVNGRIITRIPNPNMMMTVGFVLISVACLGVVLCDRGTGNGFMLATMLAGGFGLGLVLPNLTVFAQQAASREHLGIATALLQSLRMIGGMLGTAITGTLVSQMYGSGVQKALESDHAAQWLKEFSDPEVLVNHDIQSVLLAQLMKAGHNGSALLDAARDALVGAIHMGIAIAIVAALAGLWMVRRVPPIKFGSDAKVEPVMSE</sequence>
<protein>
    <submittedName>
        <fullName evidence="8">MDR family MFS transporter</fullName>
    </submittedName>
</protein>
<dbReference type="InterPro" id="IPR011701">
    <property type="entry name" value="MFS"/>
</dbReference>
<evidence type="ECO:0000313" key="8">
    <source>
        <dbReference type="EMBL" id="MFJ3045248.1"/>
    </source>
</evidence>
<gene>
    <name evidence="8" type="ORF">ACIPEN_05405</name>
</gene>
<organism evidence="8 9">
    <name type="scientific">Herbaspirillum chlorophenolicum</name>
    <dbReference type="NCBI Taxonomy" id="211589"/>
    <lineage>
        <taxon>Bacteria</taxon>
        <taxon>Pseudomonadati</taxon>
        <taxon>Pseudomonadota</taxon>
        <taxon>Betaproteobacteria</taxon>
        <taxon>Burkholderiales</taxon>
        <taxon>Oxalobacteraceae</taxon>
        <taxon>Herbaspirillum</taxon>
    </lineage>
</organism>
<keyword evidence="5 6" id="KW-0472">Membrane</keyword>
<dbReference type="Proteomes" id="UP001617427">
    <property type="component" value="Unassembled WGS sequence"/>
</dbReference>
<feature type="transmembrane region" description="Helical" evidence="6">
    <location>
        <begin position="57"/>
        <end position="76"/>
    </location>
</feature>